<reference evidence="1" key="1">
    <citation type="submission" date="2021-06" db="EMBL/GenBank/DDBJ databases">
        <authorList>
            <person name="Kallberg Y."/>
            <person name="Tangrot J."/>
            <person name="Rosling A."/>
        </authorList>
    </citation>
    <scope>NUCLEOTIDE SEQUENCE</scope>
    <source>
        <strain evidence="1">CL356</strain>
    </source>
</reference>
<organism evidence="1 2">
    <name type="scientific">Acaulospora colombiana</name>
    <dbReference type="NCBI Taxonomy" id="27376"/>
    <lineage>
        <taxon>Eukaryota</taxon>
        <taxon>Fungi</taxon>
        <taxon>Fungi incertae sedis</taxon>
        <taxon>Mucoromycota</taxon>
        <taxon>Glomeromycotina</taxon>
        <taxon>Glomeromycetes</taxon>
        <taxon>Diversisporales</taxon>
        <taxon>Acaulosporaceae</taxon>
        <taxon>Acaulospora</taxon>
    </lineage>
</organism>
<name>A0ACA9KUF0_9GLOM</name>
<comment type="caution">
    <text evidence="1">The sequence shown here is derived from an EMBL/GenBank/DDBJ whole genome shotgun (WGS) entry which is preliminary data.</text>
</comment>
<evidence type="ECO:0000313" key="1">
    <source>
        <dbReference type="EMBL" id="CAG8491572.1"/>
    </source>
</evidence>
<dbReference type="EMBL" id="CAJVPT010003083">
    <property type="protein sequence ID" value="CAG8491572.1"/>
    <property type="molecule type" value="Genomic_DNA"/>
</dbReference>
<evidence type="ECO:0000313" key="2">
    <source>
        <dbReference type="Proteomes" id="UP000789525"/>
    </source>
</evidence>
<sequence>MDNFLSSLKEISIKTEDENFVDKFSQLSTNENNDLQHYQYQSLENWVEQKWQNKWNNIDSWQNSTTQSQSNNDEGWGSVNTGINEFHRFGFTSSLSSEHLKMGRINIEQPDRMFGTREG</sequence>
<gene>
    <name evidence="1" type="ORF">ACOLOM_LOCUS2400</name>
</gene>
<accession>A0ACA9KUF0</accession>
<proteinExistence type="predicted"/>
<dbReference type="Proteomes" id="UP000789525">
    <property type="component" value="Unassembled WGS sequence"/>
</dbReference>
<protein>
    <submittedName>
        <fullName evidence="1">3951_t:CDS:1</fullName>
    </submittedName>
</protein>
<keyword evidence="2" id="KW-1185">Reference proteome</keyword>